<evidence type="ECO:0000256" key="3">
    <source>
        <dbReference type="SAM" id="MobiDB-lite"/>
    </source>
</evidence>
<reference evidence="5 6" key="3">
    <citation type="journal article" date="2015" name="Genome Announc.">
        <title>Draft Genome Sequence of the Archiascomycetous Yeast Saitoella complicata.</title>
        <authorList>
            <person name="Yamauchi K."/>
            <person name="Kondo S."/>
            <person name="Hamamoto M."/>
            <person name="Takahashi Y."/>
            <person name="Ogura Y."/>
            <person name="Hayashi T."/>
            <person name="Nishida H."/>
        </authorList>
    </citation>
    <scope>NUCLEOTIDE SEQUENCE [LARGE SCALE GENOMIC DNA]</scope>
    <source>
        <strain evidence="5 6">NRRL Y-17804</strain>
    </source>
</reference>
<dbReference type="Proteomes" id="UP000033140">
    <property type="component" value="Unassembled WGS sequence"/>
</dbReference>
<dbReference type="EMBL" id="BACD03000006">
    <property type="protein sequence ID" value="GAO46995.1"/>
    <property type="molecule type" value="Genomic_DNA"/>
</dbReference>
<organism evidence="5 6">
    <name type="scientific">Saitoella complicata (strain BCRC 22490 / CBS 7301 / JCM 7358 / NBRC 10748 / NRRL Y-17804)</name>
    <dbReference type="NCBI Taxonomy" id="698492"/>
    <lineage>
        <taxon>Eukaryota</taxon>
        <taxon>Fungi</taxon>
        <taxon>Dikarya</taxon>
        <taxon>Ascomycota</taxon>
        <taxon>Taphrinomycotina</taxon>
        <taxon>Taphrinomycotina incertae sedis</taxon>
        <taxon>Saitoella</taxon>
    </lineage>
</organism>
<accession>A0A0E9NC61</accession>
<dbReference type="SMART" id="SM00382">
    <property type="entry name" value="AAA"/>
    <property type="match status" value="1"/>
</dbReference>
<dbReference type="GO" id="GO:0005524">
    <property type="term" value="F:ATP binding"/>
    <property type="evidence" value="ECO:0007669"/>
    <property type="project" value="UniProtKB-KW"/>
</dbReference>
<keyword evidence="6" id="KW-1185">Reference proteome</keyword>
<comment type="caution">
    <text evidence="5">The sequence shown here is derived from an EMBL/GenBank/DDBJ whole genome shotgun (WGS) entry which is preliminary data.</text>
</comment>
<dbReference type="InterPro" id="IPR003439">
    <property type="entry name" value="ABC_transporter-like_ATP-bd"/>
</dbReference>
<dbReference type="OrthoDB" id="6593433at2759"/>
<evidence type="ECO:0000256" key="2">
    <source>
        <dbReference type="ARBA" id="ARBA00022840"/>
    </source>
</evidence>
<reference evidence="5 6" key="1">
    <citation type="journal article" date="2011" name="J. Gen. Appl. Microbiol.">
        <title>Draft genome sequencing of the enigmatic yeast Saitoella complicata.</title>
        <authorList>
            <person name="Nishida H."/>
            <person name="Hamamoto M."/>
            <person name="Sugiyama J."/>
        </authorList>
    </citation>
    <scope>NUCLEOTIDE SEQUENCE [LARGE SCALE GENOMIC DNA]</scope>
    <source>
        <strain evidence="5 6">NRRL Y-17804</strain>
    </source>
</reference>
<dbReference type="PANTHER" id="PTHR43119">
    <property type="entry name" value="ABC TRANSPORT PROTEIN ATP-BINDING COMPONENT-RELATED"/>
    <property type="match status" value="1"/>
</dbReference>
<feature type="region of interest" description="Disordered" evidence="3">
    <location>
        <begin position="221"/>
        <end position="250"/>
    </location>
</feature>
<dbReference type="OMA" id="TMSIYEN"/>
<proteinExistence type="predicted"/>
<evidence type="ECO:0000256" key="1">
    <source>
        <dbReference type="ARBA" id="ARBA00022741"/>
    </source>
</evidence>
<dbReference type="Pfam" id="PF00005">
    <property type="entry name" value="ABC_tran"/>
    <property type="match status" value="1"/>
</dbReference>
<evidence type="ECO:0000259" key="4">
    <source>
        <dbReference type="PROSITE" id="PS50893"/>
    </source>
</evidence>
<reference evidence="5 6" key="2">
    <citation type="journal article" date="2014" name="J. Gen. Appl. Microbiol.">
        <title>The early diverging ascomycetous budding yeast Saitoella complicata has three histone deacetylases belonging to the Clr6, Hos2, and Rpd3 lineages.</title>
        <authorList>
            <person name="Nishida H."/>
            <person name="Matsumoto T."/>
            <person name="Kondo S."/>
            <person name="Hamamoto M."/>
            <person name="Yoshikawa H."/>
        </authorList>
    </citation>
    <scope>NUCLEOTIDE SEQUENCE [LARGE SCALE GENOMIC DNA]</scope>
    <source>
        <strain evidence="5 6">NRRL Y-17804</strain>
    </source>
</reference>
<dbReference type="PANTHER" id="PTHR43119:SF1">
    <property type="entry name" value="ABC TRANSPORTER DOMAIN-CONTAINING PROTEIN"/>
    <property type="match status" value="1"/>
</dbReference>
<sequence>MPLFQALKIGKIMDDGDYLFKDVSFSIEEGETIVVRGPSGCGKSTLLKALAQLIIYDEGKPFLNGKAPEQMGIPPWRTLIQYVPQRPPLLPGTPHDFWNTLTSFSAQRSRQTSEDIYDDPVEIAAQWNVPRNLWTSEFSTLSGGEVQRITLAIAVALNPAVLLLDEPTSALDQENTRLVEETLKGRRSAKVWVTHSPEQAERVAGQTLWVGGVPGENVVVQGSGNGEEAGTVRRKAPRRQPSGYGSVSRE</sequence>
<keyword evidence="2" id="KW-0067">ATP-binding</keyword>
<dbReference type="SUPFAM" id="SSF52540">
    <property type="entry name" value="P-loop containing nucleoside triphosphate hydrolases"/>
    <property type="match status" value="1"/>
</dbReference>
<evidence type="ECO:0000313" key="5">
    <source>
        <dbReference type="EMBL" id="GAO46995.1"/>
    </source>
</evidence>
<dbReference type="Gene3D" id="3.40.50.300">
    <property type="entry name" value="P-loop containing nucleotide triphosphate hydrolases"/>
    <property type="match status" value="1"/>
</dbReference>
<dbReference type="InterPro" id="IPR027417">
    <property type="entry name" value="P-loop_NTPase"/>
</dbReference>
<dbReference type="InterPro" id="IPR003593">
    <property type="entry name" value="AAA+_ATPase"/>
</dbReference>
<dbReference type="AlphaFoldDB" id="A0A0E9NC61"/>
<dbReference type="RefSeq" id="XP_019024919.1">
    <property type="nucleotide sequence ID" value="XM_019167501.1"/>
</dbReference>
<keyword evidence="1" id="KW-0547">Nucleotide-binding</keyword>
<protein>
    <recommendedName>
        <fullName evidence="4">ABC transporter domain-containing protein</fullName>
    </recommendedName>
</protein>
<dbReference type="GO" id="GO:0016887">
    <property type="term" value="F:ATP hydrolysis activity"/>
    <property type="evidence" value="ECO:0007669"/>
    <property type="project" value="InterPro"/>
</dbReference>
<gene>
    <name evidence="5" type="ORF">G7K_1209-t1</name>
</gene>
<feature type="domain" description="ABC transporter" evidence="4">
    <location>
        <begin position="4"/>
        <end position="248"/>
    </location>
</feature>
<name>A0A0E9NC61_SAICN</name>
<dbReference type="PROSITE" id="PS50893">
    <property type="entry name" value="ABC_TRANSPORTER_2"/>
    <property type="match status" value="1"/>
</dbReference>
<evidence type="ECO:0000313" key="6">
    <source>
        <dbReference type="Proteomes" id="UP000033140"/>
    </source>
</evidence>
<dbReference type="STRING" id="698492.A0A0E9NC61"/>